<dbReference type="EMBL" id="AP024702">
    <property type="protein sequence ID" value="BCX46146.1"/>
    <property type="molecule type" value="Genomic_DNA"/>
</dbReference>
<proteinExistence type="predicted"/>
<evidence type="ECO:0000313" key="1">
    <source>
        <dbReference type="EMBL" id="BCX46146.1"/>
    </source>
</evidence>
<reference evidence="1 2" key="1">
    <citation type="submission" date="2021-06" db="EMBL/GenBank/DDBJ databases">
        <title>Complete genome of Haloferula helveola possessing various polysaccharide degrading enzymes.</title>
        <authorList>
            <person name="Takami H."/>
            <person name="Huang C."/>
            <person name="Hamasaki K."/>
        </authorList>
    </citation>
    <scope>NUCLEOTIDE SEQUENCE [LARGE SCALE GENOMIC DNA]</scope>
    <source>
        <strain evidence="1 2">CN-1</strain>
    </source>
</reference>
<accession>A0ABM7R6K7</accession>
<dbReference type="RefSeq" id="WP_338687523.1">
    <property type="nucleotide sequence ID" value="NZ_AP024702.1"/>
</dbReference>
<dbReference type="Proteomes" id="UP001374893">
    <property type="component" value="Chromosome"/>
</dbReference>
<name>A0ABM7R6K7_9BACT</name>
<organism evidence="1 2">
    <name type="scientific">Haloferula helveola</name>
    <dbReference type="NCBI Taxonomy" id="490095"/>
    <lineage>
        <taxon>Bacteria</taxon>
        <taxon>Pseudomonadati</taxon>
        <taxon>Verrucomicrobiota</taxon>
        <taxon>Verrucomicrobiia</taxon>
        <taxon>Verrucomicrobiales</taxon>
        <taxon>Verrucomicrobiaceae</taxon>
        <taxon>Haloferula</taxon>
    </lineage>
</organism>
<sequence length="131" mass="14786">MKISDQEIGNLLALKRHEGPPESYMEDFLREFHQRRREEAVRGSRVSVLWQRFTDWLSEPGLAKWAYGAGVAYAAVLAIVISMPRGQEVESIVPEAVDHRVVAPVENVAPTQLDELDLRPSSEGKIGEQEF</sequence>
<protein>
    <submittedName>
        <fullName evidence="1">Uncharacterized protein</fullName>
    </submittedName>
</protein>
<keyword evidence="2" id="KW-1185">Reference proteome</keyword>
<gene>
    <name evidence="1" type="ORF">HAHE_00540</name>
</gene>
<evidence type="ECO:0000313" key="2">
    <source>
        <dbReference type="Proteomes" id="UP001374893"/>
    </source>
</evidence>